<gene>
    <name evidence="1" type="ORF">COCCADRAFT_82244</name>
</gene>
<proteinExistence type="predicted"/>
<accession>W6YML3</accession>
<reference evidence="1 2" key="1">
    <citation type="journal article" date="2013" name="PLoS Genet.">
        <title>Comparative genome structure, secondary metabolite, and effector coding capacity across Cochliobolus pathogens.</title>
        <authorList>
            <person name="Condon B.J."/>
            <person name="Leng Y."/>
            <person name="Wu D."/>
            <person name="Bushley K.E."/>
            <person name="Ohm R.A."/>
            <person name="Otillar R."/>
            <person name="Martin J."/>
            <person name="Schackwitz W."/>
            <person name="Grimwood J."/>
            <person name="MohdZainudin N."/>
            <person name="Xue C."/>
            <person name="Wang R."/>
            <person name="Manning V.A."/>
            <person name="Dhillon B."/>
            <person name="Tu Z.J."/>
            <person name="Steffenson B.J."/>
            <person name="Salamov A."/>
            <person name="Sun H."/>
            <person name="Lowry S."/>
            <person name="LaButti K."/>
            <person name="Han J."/>
            <person name="Copeland A."/>
            <person name="Lindquist E."/>
            <person name="Barry K."/>
            <person name="Schmutz J."/>
            <person name="Baker S.E."/>
            <person name="Ciuffetti L.M."/>
            <person name="Grigoriev I.V."/>
            <person name="Zhong S."/>
            <person name="Turgeon B.G."/>
        </authorList>
    </citation>
    <scope>NUCLEOTIDE SEQUENCE [LARGE SCALE GENOMIC DNA]</scope>
    <source>
        <strain evidence="1 2">26-R-13</strain>
    </source>
</reference>
<dbReference type="Proteomes" id="UP000053841">
    <property type="component" value="Unassembled WGS sequence"/>
</dbReference>
<dbReference type="RefSeq" id="XP_007706896.1">
    <property type="nucleotide sequence ID" value="XM_007708706.1"/>
</dbReference>
<dbReference type="GeneID" id="19151338"/>
<dbReference type="HOGENOM" id="CLU_1288706_0_0_1"/>
<dbReference type="AlphaFoldDB" id="W6YML3"/>
<dbReference type="KEGG" id="bze:COCCADRAFT_82244"/>
<keyword evidence="2" id="KW-1185">Reference proteome</keyword>
<evidence type="ECO:0000313" key="1">
    <source>
        <dbReference type="EMBL" id="EUC38733.1"/>
    </source>
</evidence>
<organism evidence="1 2">
    <name type="scientific">Cochliobolus carbonum (strain 26-R-13)</name>
    <name type="common">Maize leaf spot fungus</name>
    <name type="synonym">Bipolaris zeicola</name>
    <dbReference type="NCBI Taxonomy" id="930089"/>
    <lineage>
        <taxon>Eukaryota</taxon>
        <taxon>Fungi</taxon>
        <taxon>Dikarya</taxon>
        <taxon>Ascomycota</taxon>
        <taxon>Pezizomycotina</taxon>
        <taxon>Dothideomycetes</taxon>
        <taxon>Pleosporomycetidae</taxon>
        <taxon>Pleosporales</taxon>
        <taxon>Pleosporineae</taxon>
        <taxon>Pleosporaceae</taxon>
        <taxon>Bipolaris</taxon>
    </lineage>
</organism>
<dbReference type="EMBL" id="KI964540">
    <property type="protein sequence ID" value="EUC38733.1"/>
    <property type="molecule type" value="Genomic_DNA"/>
</dbReference>
<sequence>MVLKGRGWVHAVYRFSEFGCRGGGLRERGGTTERGYAGRWARPPDEQSLWYDGRIYSKACRVWHTTILQPCCHVLLGYALHLRILRIERGVSAACALATVCAAAVIAHSTSDDGFAQRLYDQARQAGQYPPPNPAEAQKRAGSSSRALARHSVVPAAILVAVVYETPTLAHPAAAPIVTVSASRMGALGGSQGILLGPCMLDCYSRSLVSLARS</sequence>
<evidence type="ECO:0000313" key="2">
    <source>
        <dbReference type="Proteomes" id="UP000053841"/>
    </source>
</evidence>
<protein>
    <submittedName>
        <fullName evidence="1">Uncharacterized protein</fullName>
    </submittedName>
</protein>
<name>W6YML3_COCC2</name>